<dbReference type="InterPro" id="IPR013792">
    <property type="entry name" value="RNA3'P_cycl/enolpyr_Trfase_a/b"/>
</dbReference>
<organism evidence="10 11">
    <name type="scientific">Alteromonas lipolytica</name>
    <dbReference type="NCBI Taxonomy" id="1856405"/>
    <lineage>
        <taxon>Bacteria</taxon>
        <taxon>Pseudomonadati</taxon>
        <taxon>Pseudomonadota</taxon>
        <taxon>Gammaproteobacteria</taxon>
        <taxon>Alteromonadales</taxon>
        <taxon>Alteromonadaceae</taxon>
        <taxon>Alteromonas/Salinimonas group</taxon>
        <taxon>Alteromonas</taxon>
    </lineage>
</organism>
<feature type="binding site" evidence="8">
    <location>
        <position position="412"/>
    </location>
    <ligand>
        <name>phosphoenolpyruvate</name>
        <dbReference type="ChEBI" id="CHEBI:58702"/>
    </ligand>
</feature>
<dbReference type="PROSITE" id="PS00104">
    <property type="entry name" value="EPSP_SYNTHASE_1"/>
    <property type="match status" value="1"/>
</dbReference>
<feature type="binding site" evidence="8">
    <location>
        <position position="171"/>
    </location>
    <ligand>
        <name>3-phosphoshikimate</name>
        <dbReference type="ChEBI" id="CHEBI:145989"/>
    </ligand>
</feature>
<feature type="binding site" evidence="8">
    <location>
        <position position="198"/>
    </location>
    <ligand>
        <name>3-phosphoshikimate</name>
        <dbReference type="ChEBI" id="CHEBI:145989"/>
    </ligand>
</feature>
<dbReference type="PIRSF" id="PIRSF000505">
    <property type="entry name" value="EPSPS"/>
    <property type="match status" value="1"/>
</dbReference>
<keyword evidence="5 8" id="KW-0808">Transferase</keyword>
<evidence type="ECO:0000256" key="3">
    <source>
        <dbReference type="ARBA" id="ARBA00022490"/>
    </source>
</evidence>
<accession>A0A1E8FHK4</accession>
<comment type="function">
    <text evidence="8">Catalyzes the transfer of the enolpyruvyl moiety of phosphoenolpyruvate (PEP) to the 5-hydroxyl of shikimate-3-phosphate (S3P) to produce enolpyruvyl shikimate-3-phosphate and inorganic phosphate.</text>
</comment>
<evidence type="ECO:0000256" key="5">
    <source>
        <dbReference type="ARBA" id="ARBA00022679"/>
    </source>
</evidence>
<dbReference type="HAMAP" id="MF_00210">
    <property type="entry name" value="EPSP_synth"/>
    <property type="match status" value="1"/>
</dbReference>
<dbReference type="InterPro" id="IPR036968">
    <property type="entry name" value="Enolpyruvate_Tfrase_sf"/>
</dbReference>
<reference evidence="10 11" key="1">
    <citation type="submission" date="2016-09" db="EMBL/GenBank/DDBJ databases">
        <title>Alteromonas lipolytica, a new species isolated from sea water.</title>
        <authorList>
            <person name="Wu Y.-H."/>
            <person name="Cheng H."/>
            <person name="Xu X.-W."/>
        </authorList>
    </citation>
    <scope>NUCLEOTIDE SEQUENCE [LARGE SCALE GENOMIC DNA]</scope>
    <source>
        <strain evidence="10 11">JW12</strain>
    </source>
</reference>
<dbReference type="FunFam" id="3.65.10.10:FF:000003">
    <property type="entry name" value="3-phosphoshikimate 1-carboxyvinyltransferase"/>
    <property type="match status" value="1"/>
</dbReference>
<dbReference type="GO" id="GO:0005737">
    <property type="term" value="C:cytoplasm"/>
    <property type="evidence" value="ECO:0007669"/>
    <property type="project" value="UniProtKB-SubCell"/>
</dbReference>
<dbReference type="Proteomes" id="UP000176037">
    <property type="component" value="Unassembled WGS sequence"/>
</dbReference>
<feature type="domain" description="Enolpyruvate transferase" evidence="9">
    <location>
        <begin position="7"/>
        <end position="419"/>
    </location>
</feature>
<dbReference type="InterPro" id="IPR001986">
    <property type="entry name" value="Enolpyruvate_Tfrase_dom"/>
</dbReference>
<gene>
    <name evidence="8" type="primary">aroA</name>
    <name evidence="10" type="ORF">BFC17_17165</name>
</gene>
<dbReference type="STRING" id="1856405.BFC17_17165"/>
<feature type="binding site" evidence="8">
    <location>
        <position position="23"/>
    </location>
    <ligand>
        <name>3-phosphoshikimate</name>
        <dbReference type="ChEBI" id="CHEBI:145989"/>
    </ligand>
</feature>
<dbReference type="OrthoDB" id="9809920at2"/>
<feature type="binding site" evidence="8">
    <location>
        <position position="22"/>
    </location>
    <ligand>
        <name>phosphoenolpyruvate</name>
        <dbReference type="ChEBI" id="CHEBI:58702"/>
    </ligand>
</feature>
<dbReference type="Pfam" id="PF00275">
    <property type="entry name" value="EPSP_synthase"/>
    <property type="match status" value="1"/>
</dbReference>
<keyword evidence="4 8" id="KW-0028">Amino-acid biosynthesis</keyword>
<evidence type="ECO:0000259" key="9">
    <source>
        <dbReference type="Pfam" id="PF00275"/>
    </source>
</evidence>
<dbReference type="GO" id="GO:0003866">
    <property type="term" value="F:3-phosphoshikimate 1-carboxyvinyltransferase activity"/>
    <property type="evidence" value="ECO:0007669"/>
    <property type="project" value="UniProtKB-UniRule"/>
</dbReference>
<protein>
    <recommendedName>
        <fullName evidence="8">3-phosphoshikimate 1-carboxyvinyltransferase</fullName>
        <ecNumber evidence="8">2.5.1.19</ecNumber>
    </recommendedName>
    <alternativeName>
        <fullName evidence="8">5-enolpyruvylshikimate-3-phosphate synthase</fullName>
        <shortName evidence="8">EPSP synthase</shortName>
        <shortName evidence="8">EPSPS</shortName>
    </alternativeName>
</protein>
<feature type="binding site" evidence="8">
    <location>
        <position position="314"/>
    </location>
    <ligand>
        <name>3-phosphoshikimate</name>
        <dbReference type="ChEBI" id="CHEBI:145989"/>
    </ligand>
</feature>
<evidence type="ECO:0000313" key="11">
    <source>
        <dbReference type="Proteomes" id="UP000176037"/>
    </source>
</evidence>
<feature type="binding site" evidence="8">
    <location>
        <position position="337"/>
    </location>
    <ligand>
        <name>3-phosphoshikimate</name>
        <dbReference type="ChEBI" id="CHEBI:145989"/>
    </ligand>
</feature>
<evidence type="ECO:0000256" key="4">
    <source>
        <dbReference type="ARBA" id="ARBA00022605"/>
    </source>
</evidence>
<dbReference type="FunFam" id="3.65.10.10:FF:000004">
    <property type="entry name" value="3-phosphoshikimate 1-carboxyvinyltransferase"/>
    <property type="match status" value="1"/>
</dbReference>
<feature type="binding site" evidence="8">
    <location>
        <position position="170"/>
    </location>
    <ligand>
        <name>3-phosphoshikimate</name>
        <dbReference type="ChEBI" id="CHEBI:145989"/>
    </ligand>
</feature>
<dbReference type="InterPro" id="IPR023193">
    <property type="entry name" value="EPSP_synthase_CS"/>
</dbReference>
<feature type="binding site" evidence="8">
    <location>
        <position position="96"/>
    </location>
    <ligand>
        <name>phosphoenolpyruvate</name>
        <dbReference type="ChEBI" id="CHEBI:58702"/>
    </ligand>
</feature>
<evidence type="ECO:0000256" key="1">
    <source>
        <dbReference type="ARBA" id="ARBA00004811"/>
    </source>
</evidence>
<keyword evidence="3 8" id="KW-0963">Cytoplasm</keyword>
<dbReference type="GO" id="GO:0009073">
    <property type="term" value="P:aromatic amino acid family biosynthetic process"/>
    <property type="evidence" value="ECO:0007669"/>
    <property type="project" value="UniProtKB-KW"/>
</dbReference>
<dbReference type="EC" id="2.5.1.19" evidence="8"/>
<comment type="similarity">
    <text evidence="2 8">Belongs to the EPSP synthase family.</text>
</comment>
<dbReference type="NCBIfam" id="TIGR01356">
    <property type="entry name" value="aroA"/>
    <property type="match status" value="1"/>
</dbReference>
<evidence type="ECO:0000256" key="2">
    <source>
        <dbReference type="ARBA" id="ARBA00009948"/>
    </source>
</evidence>
<dbReference type="PANTHER" id="PTHR21090:SF5">
    <property type="entry name" value="PENTAFUNCTIONAL AROM POLYPEPTIDE"/>
    <property type="match status" value="1"/>
</dbReference>
<dbReference type="GO" id="GO:0008652">
    <property type="term" value="P:amino acid biosynthetic process"/>
    <property type="evidence" value="ECO:0007669"/>
    <property type="project" value="UniProtKB-KW"/>
</dbReference>
<comment type="subcellular location">
    <subcellularLocation>
        <location evidence="8">Cytoplasm</location>
    </subcellularLocation>
</comment>
<dbReference type="UniPathway" id="UPA00053">
    <property type="reaction ID" value="UER00089"/>
</dbReference>
<proteinExistence type="inferred from homology"/>
<evidence type="ECO:0000313" key="10">
    <source>
        <dbReference type="EMBL" id="OFI35384.1"/>
    </source>
</evidence>
<dbReference type="AlphaFoldDB" id="A0A1E8FHK4"/>
<keyword evidence="11" id="KW-1185">Reference proteome</keyword>
<feature type="binding site" evidence="8">
    <location>
        <position position="172"/>
    </location>
    <ligand>
        <name>phosphoenolpyruvate</name>
        <dbReference type="ChEBI" id="CHEBI:58702"/>
    </ligand>
</feature>
<evidence type="ECO:0000256" key="7">
    <source>
        <dbReference type="ARBA" id="ARBA00044633"/>
    </source>
</evidence>
<comment type="subunit">
    <text evidence="8">Monomer.</text>
</comment>
<keyword evidence="6 8" id="KW-0057">Aromatic amino acid biosynthesis</keyword>
<comment type="caution">
    <text evidence="10">The sequence shown here is derived from an EMBL/GenBank/DDBJ whole genome shotgun (WGS) entry which is preliminary data.</text>
</comment>
<feature type="binding site" evidence="8">
    <location>
        <position position="341"/>
    </location>
    <ligand>
        <name>3-phosphoshikimate</name>
        <dbReference type="ChEBI" id="CHEBI:145989"/>
    </ligand>
</feature>
<dbReference type="EMBL" id="MJIC01000010">
    <property type="protein sequence ID" value="OFI35384.1"/>
    <property type="molecule type" value="Genomic_DNA"/>
</dbReference>
<dbReference type="PANTHER" id="PTHR21090">
    <property type="entry name" value="AROM/DEHYDROQUINATE SYNTHASE"/>
    <property type="match status" value="1"/>
</dbReference>
<dbReference type="CDD" id="cd01556">
    <property type="entry name" value="EPSP_synthase"/>
    <property type="match status" value="1"/>
</dbReference>
<sequence length="427" mass="45955">MAQLTLQPVKKIDGTVNVPGSKSLSNRALLLAALAKGQTRLTNLLDSDDIRHMLDALKLLGVEYVLSDDKTECTVTGLGGAFNVAEALTLFLGNAGTAMRPLCAALAASNVSVELTGEPRMEERPIGDLVDSLLEAGADIQYLKNPGYPPLKINGGQLKGGELSVDGSVSSQFLTALLMAAPLFAEDTTISIKGELVSKPYIDITLDTMAKFGVSVDNQDYQRFVIKAGQLYVAPETFMVEGDASSASYFLAAGAIKGGTVKVTGIGKQSIQGDIRFADVLEAMGAKVEWFDDCVVIHGAPLKGVDMDMNHIPDAAMTIATTALFAEGETCIRNIYNWRVKETDRLFAMATELRKLGVEVEEGHDYIRVTPSAELKHAAIDTYNDHRIAMCFSLVSLSETPVTINDPGCTAKTFPDYFTRFATICHR</sequence>
<dbReference type="SUPFAM" id="SSF55205">
    <property type="entry name" value="EPT/RTPC-like"/>
    <property type="match status" value="1"/>
</dbReference>
<feature type="binding site" evidence="8">
    <location>
        <position position="387"/>
    </location>
    <ligand>
        <name>phosphoenolpyruvate</name>
        <dbReference type="ChEBI" id="CHEBI:58702"/>
    </ligand>
</feature>
<comment type="catalytic activity">
    <reaction evidence="7">
        <text>3-phosphoshikimate + phosphoenolpyruvate = 5-O-(1-carboxyvinyl)-3-phosphoshikimate + phosphate</text>
        <dbReference type="Rhea" id="RHEA:21256"/>
        <dbReference type="ChEBI" id="CHEBI:43474"/>
        <dbReference type="ChEBI" id="CHEBI:57701"/>
        <dbReference type="ChEBI" id="CHEBI:58702"/>
        <dbReference type="ChEBI" id="CHEBI:145989"/>
        <dbReference type="EC" id="2.5.1.19"/>
    </reaction>
    <physiologicalReaction direction="left-to-right" evidence="7">
        <dbReference type="Rhea" id="RHEA:21257"/>
    </physiologicalReaction>
</comment>
<dbReference type="GO" id="GO:0009423">
    <property type="term" value="P:chorismate biosynthetic process"/>
    <property type="evidence" value="ECO:0007669"/>
    <property type="project" value="UniProtKB-UniRule"/>
</dbReference>
<comment type="pathway">
    <text evidence="1 8">Metabolic intermediate biosynthesis; chorismate biosynthesis; chorismate from D-erythrose 4-phosphate and phosphoenolpyruvate: step 6/7.</text>
</comment>
<dbReference type="InterPro" id="IPR006264">
    <property type="entry name" value="EPSP_synthase"/>
</dbReference>
<evidence type="ECO:0000256" key="8">
    <source>
        <dbReference type="HAMAP-Rule" id="MF_00210"/>
    </source>
</evidence>
<feature type="binding site" evidence="8">
    <location>
        <position position="124"/>
    </location>
    <ligand>
        <name>phosphoenolpyruvate</name>
        <dbReference type="ChEBI" id="CHEBI:58702"/>
    </ligand>
</feature>
<name>A0A1E8FHK4_9ALTE</name>
<dbReference type="PROSITE" id="PS00885">
    <property type="entry name" value="EPSP_SYNTHASE_2"/>
    <property type="match status" value="1"/>
</dbReference>
<feature type="binding site" evidence="8">
    <location>
        <position position="345"/>
    </location>
    <ligand>
        <name>phosphoenolpyruvate</name>
        <dbReference type="ChEBI" id="CHEBI:58702"/>
    </ligand>
</feature>
<feature type="binding site" evidence="8">
    <location>
        <position position="27"/>
    </location>
    <ligand>
        <name>3-phosphoshikimate</name>
        <dbReference type="ChEBI" id="CHEBI:145989"/>
    </ligand>
</feature>
<dbReference type="Gene3D" id="3.65.10.10">
    <property type="entry name" value="Enolpyruvate transferase domain"/>
    <property type="match status" value="2"/>
</dbReference>
<feature type="binding site" evidence="8">
    <location>
        <position position="22"/>
    </location>
    <ligand>
        <name>3-phosphoshikimate</name>
        <dbReference type="ChEBI" id="CHEBI:145989"/>
    </ligand>
</feature>
<evidence type="ECO:0000256" key="6">
    <source>
        <dbReference type="ARBA" id="ARBA00023141"/>
    </source>
</evidence>
<feature type="binding site" evidence="8">
    <location>
        <position position="172"/>
    </location>
    <ligand>
        <name>3-phosphoshikimate</name>
        <dbReference type="ChEBI" id="CHEBI:145989"/>
    </ligand>
</feature>
<feature type="active site" description="Proton acceptor" evidence="8">
    <location>
        <position position="314"/>
    </location>
</feature>
<dbReference type="RefSeq" id="WP_070176301.1">
    <property type="nucleotide sequence ID" value="NZ_BMJR01000001.1"/>
</dbReference>